<organism evidence="1 2">
    <name type="scientific">Thioalkalivibrio nitratireducens (strain DSM 14787 / UNIQEM 213 / ALEN2)</name>
    <dbReference type="NCBI Taxonomy" id="1255043"/>
    <lineage>
        <taxon>Bacteria</taxon>
        <taxon>Pseudomonadati</taxon>
        <taxon>Pseudomonadota</taxon>
        <taxon>Gammaproteobacteria</taxon>
        <taxon>Chromatiales</taxon>
        <taxon>Ectothiorhodospiraceae</taxon>
        <taxon>Thioalkalivibrio</taxon>
    </lineage>
</organism>
<dbReference type="InterPro" id="IPR014056">
    <property type="entry name" value="TypeIITA-like_toxin_pred"/>
</dbReference>
<reference evidence="1" key="1">
    <citation type="submission" date="2015-12" db="EMBL/GenBank/DDBJ databases">
        <authorList>
            <person name="Tikhonova T.V."/>
            <person name="Pavlov A.R."/>
            <person name="Beletsky A.V."/>
            <person name="Mardanov A.V."/>
            <person name="Sorokin D.Y."/>
            <person name="Ravin N.V."/>
            <person name="Popov V.O."/>
        </authorList>
    </citation>
    <scope>NUCLEOTIDE SEQUENCE</scope>
    <source>
        <strain evidence="1">DSM 14787</strain>
    </source>
</reference>
<sequence length="106" mass="11946">MQLFRYQRSDGSEPFTEWLNGVTDKVTQARIRVRLQRLAAGNPGDVKPIGGGVSELRLQFGAGYRIYLSQQGATWILLLCGGDKSSQQRDIAKAQSYLEDWKARQK</sequence>
<dbReference type="STRING" id="1255043.TVNIR_0650"/>
<dbReference type="KEGG" id="tni:TVNIR_0650"/>
<dbReference type="EMBL" id="CP003989">
    <property type="protein sequence ID" value="AGA32350.1"/>
    <property type="molecule type" value="Genomic_DNA"/>
</dbReference>
<dbReference type="Proteomes" id="UP000010809">
    <property type="component" value="Chromosome"/>
</dbReference>
<evidence type="ECO:0000313" key="2">
    <source>
        <dbReference type="Proteomes" id="UP000010809"/>
    </source>
</evidence>
<dbReference type="PANTHER" id="PTHR41791">
    <property type="entry name" value="SSL7039 PROTEIN"/>
    <property type="match status" value="1"/>
</dbReference>
<dbReference type="NCBIfam" id="TIGR02683">
    <property type="entry name" value="upstrm_HI1419"/>
    <property type="match status" value="1"/>
</dbReference>
<dbReference type="PANTHER" id="PTHR41791:SF1">
    <property type="entry name" value="SSL7039 PROTEIN"/>
    <property type="match status" value="1"/>
</dbReference>
<dbReference type="OrthoDB" id="9800258at2"/>
<protein>
    <submittedName>
        <fullName evidence="1">Addiction module killer protein</fullName>
    </submittedName>
</protein>
<gene>
    <name evidence="1" type="ordered locus">TVNIR_0650</name>
</gene>
<accession>L0DTM4</accession>
<name>L0DTM4_THIND</name>
<proteinExistence type="predicted"/>
<dbReference type="PIRSF" id="PIRSF028744">
    <property type="entry name" value="Addict_mod_HI1419"/>
    <property type="match status" value="1"/>
</dbReference>
<dbReference type="HOGENOM" id="CLU_152445_1_0_6"/>
<dbReference type="AlphaFoldDB" id="L0DTM4"/>
<dbReference type="eggNOG" id="COG3657">
    <property type="taxonomic scope" value="Bacteria"/>
</dbReference>
<dbReference type="PATRIC" id="fig|1255043.3.peg.656"/>
<evidence type="ECO:0000313" key="1">
    <source>
        <dbReference type="EMBL" id="AGA32350.1"/>
    </source>
</evidence>
<dbReference type="RefSeq" id="WP_015257503.1">
    <property type="nucleotide sequence ID" value="NC_019902.2"/>
</dbReference>
<keyword evidence="2" id="KW-1185">Reference proteome</keyword>